<keyword evidence="2" id="KW-0805">Transcription regulation</keyword>
<dbReference type="GO" id="GO:0003677">
    <property type="term" value="F:DNA binding"/>
    <property type="evidence" value="ECO:0007669"/>
    <property type="project" value="UniProtKB-KW"/>
</dbReference>
<dbReference type="InterPro" id="IPR011006">
    <property type="entry name" value="CheY-like_superfamily"/>
</dbReference>
<feature type="domain" description="HTH luxR-type" evidence="6">
    <location>
        <begin position="183"/>
        <end position="249"/>
    </location>
</feature>
<dbReference type="CDD" id="cd06170">
    <property type="entry name" value="LuxR_C_like"/>
    <property type="match status" value="1"/>
</dbReference>
<evidence type="ECO:0000256" key="4">
    <source>
        <dbReference type="ARBA" id="ARBA00023163"/>
    </source>
</evidence>
<dbReference type="Gene3D" id="3.40.50.2300">
    <property type="match status" value="1"/>
</dbReference>
<dbReference type="SUPFAM" id="SSF52172">
    <property type="entry name" value="CheY-like"/>
    <property type="match status" value="1"/>
</dbReference>
<evidence type="ECO:0000256" key="1">
    <source>
        <dbReference type="ARBA" id="ARBA00022553"/>
    </source>
</evidence>
<feature type="domain" description="Response regulatory" evidence="7">
    <location>
        <begin position="39"/>
        <end position="155"/>
    </location>
</feature>
<dbReference type="PROSITE" id="PS00622">
    <property type="entry name" value="HTH_LUXR_1"/>
    <property type="match status" value="1"/>
</dbReference>
<protein>
    <submittedName>
        <fullName evidence="8">Regulator</fullName>
    </submittedName>
</protein>
<organism evidence="8">
    <name type="scientific">Streptomyces sp. SoC090715LN-17</name>
    <dbReference type="NCBI Taxonomy" id="1898652"/>
    <lineage>
        <taxon>Bacteria</taxon>
        <taxon>Bacillati</taxon>
        <taxon>Actinomycetota</taxon>
        <taxon>Actinomycetes</taxon>
        <taxon>Kitasatosporales</taxon>
        <taxon>Streptomycetaceae</taxon>
        <taxon>Streptomyces</taxon>
    </lineage>
</organism>
<reference evidence="8" key="1">
    <citation type="journal article" date="2017" name="ACS Chem. Biol.">
        <title>Genome Mining of Amino Group Carrier Protein-Mediated Machinery: Discovery and Biosynthetic Characterization of a Natural Product with Unique Hydrazone Unit.</title>
        <authorList>
            <person name="Matsuda K."/>
            <person name="Hasebe F."/>
            <person name="Shiwa Y."/>
            <person name="Kanesaki Y."/>
            <person name="Tomita T."/>
            <person name="Yoshikawa H."/>
            <person name="Shin-ya K."/>
            <person name="Kuzuyama T."/>
            <person name="Nishiyama M."/>
        </authorList>
    </citation>
    <scope>NUCLEOTIDE SEQUENCE</scope>
    <source>
        <strain evidence="8">SoC090715LN-17</strain>
    </source>
</reference>
<sequence length="270" mass="29140">MRPTRTSDARLADSARDNPLLTAGISLSLIVGGNTMTIRVLVCDQLPVIADGLKTLLDAVPDIEVIGTTHNGMEAIVLVRTMRPDVVVTDLNLQTISGLEMIRRLGQEDESPHIVVFTTADTDETVSDVLHAGASCLLGKDVSPQELITAIHGAAAGQTVLAPNIAQRLVSWFRAQPEPEKAETCPEVTELTPREREVTRMVAQGMSTEDVARKLIIGEATVRTHLYRVRTKLGVRDRAELVSLAYRTGLIRSAAHAGTRELSLGSPRAS</sequence>
<dbReference type="SMART" id="SM00448">
    <property type="entry name" value="REC"/>
    <property type="match status" value="1"/>
</dbReference>
<dbReference type="InterPro" id="IPR000792">
    <property type="entry name" value="Tscrpt_reg_LuxR_C"/>
</dbReference>
<evidence type="ECO:0000259" key="6">
    <source>
        <dbReference type="PROSITE" id="PS50043"/>
    </source>
</evidence>
<dbReference type="SMART" id="SM00421">
    <property type="entry name" value="HTH_LUXR"/>
    <property type="match status" value="1"/>
</dbReference>
<dbReference type="InterPro" id="IPR039420">
    <property type="entry name" value="WalR-like"/>
</dbReference>
<dbReference type="InterPro" id="IPR058245">
    <property type="entry name" value="NreC/VraR/RcsB-like_REC"/>
</dbReference>
<dbReference type="EMBL" id="LC177423">
    <property type="protein sequence ID" value="BAW27696.1"/>
    <property type="molecule type" value="Genomic_DNA"/>
</dbReference>
<proteinExistence type="predicted"/>
<dbReference type="PROSITE" id="PS50110">
    <property type="entry name" value="RESPONSE_REGULATORY"/>
    <property type="match status" value="1"/>
</dbReference>
<accession>A0A1L7NQB7</accession>
<keyword evidence="1 5" id="KW-0597">Phosphoprotein</keyword>
<name>A0A1L7NQB7_9ACTN</name>
<dbReference type="PANTHER" id="PTHR43214">
    <property type="entry name" value="TWO-COMPONENT RESPONSE REGULATOR"/>
    <property type="match status" value="1"/>
</dbReference>
<evidence type="ECO:0000259" key="7">
    <source>
        <dbReference type="PROSITE" id="PS50110"/>
    </source>
</evidence>
<dbReference type="AlphaFoldDB" id="A0A1L7NQB7"/>
<dbReference type="InterPro" id="IPR001789">
    <property type="entry name" value="Sig_transdc_resp-reg_receiver"/>
</dbReference>
<keyword evidence="4" id="KW-0804">Transcription</keyword>
<dbReference type="PROSITE" id="PS50043">
    <property type="entry name" value="HTH_LUXR_2"/>
    <property type="match status" value="1"/>
</dbReference>
<dbReference type="GO" id="GO:0000160">
    <property type="term" value="P:phosphorelay signal transduction system"/>
    <property type="evidence" value="ECO:0007669"/>
    <property type="project" value="InterPro"/>
</dbReference>
<evidence type="ECO:0000256" key="3">
    <source>
        <dbReference type="ARBA" id="ARBA00023125"/>
    </source>
</evidence>
<dbReference type="Pfam" id="PF00072">
    <property type="entry name" value="Response_reg"/>
    <property type="match status" value="1"/>
</dbReference>
<dbReference type="CDD" id="cd17535">
    <property type="entry name" value="REC_NarL-like"/>
    <property type="match status" value="1"/>
</dbReference>
<evidence type="ECO:0000256" key="5">
    <source>
        <dbReference type="PROSITE-ProRule" id="PRU00169"/>
    </source>
</evidence>
<dbReference type="GO" id="GO:0006355">
    <property type="term" value="P:regulation of DNA-templated transcription"/>
    <property type="evidence" value="ECO:0007669"/>
    <property type="project" value="InterPro"/>
</dbReference>
<evidence type="ECO:0000313" key="8">
    <source>
        <dbReference type="EMBL" id="BAW27696.1"/>
    </source>
</evidence>
<dbReference type="Pfam" id="PF00196">
    <property type="entry name" value="GerE"/>
    <property type="match status" value="1"/>
</dbReference>
<keyword evidence="3" id="KW-0238">DNA-binding</keyword>
<dbReference type="PANTHER" id="PTHR43214:SF24">
    <property type="entry name" value="TRANSCRIPTIONAL REGULATORY PROTEIN NARL-RELATED"/>
    <property type="match status" value="1"/>
</dbReference>
<evidence type="ECO:0000256" key="2">
    <source>
        <dbReference type="ARBA" id="ARBA00023015"/>
    </source>
</evidence>
<dbReference type="PRINTS" id="PR00038">
    <property type="entry name" value="HTHLUXR"/>
</dbReference>
<feature type="modified residue" description="4-aspartylphosphate" evidence="5">
    <location>
        <position position="90"/>
    </location>
</feature>